<gene>
    <name evidence="6" type="ORF">ACFQY0_10515</name>
</gene>
<evidence type="ECO:0000259" key="3">
    <source>
        <dbReference type="PROSITE" id="PS50966"/>
    </source>
</evidence>
<dbReference type="PROSITE" id="PS50966">
    <property type="entry name" value="ZF_SWIM"/>
    <property type="match status" value="1"/>
</dbReference>
<organism evidence="6 7">
    <name type="scientific">Haloferula chungangensis</name>
    <dbReference type="NCBI Taxonomy" id="1048331"/>
    <lineage>
        <taxon>Bacteria</taxon>
        <taxon>Pseudomonadati</taxon>
        <taxon>Verrucomicrobiota</taxon>
        <taxon>Verrucomicrobiia</taxon>
        <taxon>Verrucomicrobiales</taxon>
        <taxon>Verrucomicrobiaceae</taxon>
        <taxon>Haloferula</taxon>
    </lineage>
</organism>
<keyword evidence="7" id="KW-1185">Reference proteome</keyword>
<dbReference type="Pfam" id="PF00271">
    <property type="entry name" value="Helicase_C"/>
    <property type="match status" value="1"/>
</dbReference>
<evidence type="ECO:0000259" key="4">
    <source>
        <dbReference type="PROSITE" id="PS51192"/>
    </source>
</evidence>
<dbReference type="InterPro" id="IPR027417">
    <property type="entry name" value="P-loop_NTPase"/>
</dbReference>
<dbReference type="SUPFAM" id="SSF52540">
    <property type="entry name" value="P-loop containing nucleoside triphosphate hydrolases"/>
    <property type="match status" value="2"/>
</dbReference>
<dbReference type="PROSITE" id="PS51194">
    <property type="entry name" value="HELICASE_CTER"/>
    <property type="match status" value="1"/>
</dbReference>
<dbReference type="SMART" id="SM00487">
    <property type="entry name" value="DEXDc"/>
    <property type="match status" value="1"/>
</dbReference>
<name>A0ABW2L7R2_9BACT</name>
<dbReference type="InterPro" id="IPR038718">
    <property type="entry name" value="SNF2-like_sf"/>
</dbReference>
<feature type="domain" description="SWIM-type" evidence="3">
    <location>
        <begin position="73"/>
        <end position="110"/>
    </location>
</feature>
<evidence type="ECO:0000259" key="5">
    <source>
        <dbReference type="PROSITE" id="PS51194"/>
    </source>
</evidence>
<dbReference type="Gene3D" id="3.40.50.300">
    <property type="entry name" value="P-loop containing nucleotide triphosphate hydrolases"/>
    <property type="match status" value="1"/>
</dbReference>
<feature type="domain" description="Helicase C-terminal" evidence="5">
    <location>
        <begin position="941"/>
        <end position="1097"/>
    </location>
</feature>
<keyword evidence="2" id="KW-0863">Zinc-finger</keyword>
<evidence type="ECO:0000313" key="6">
    <source>
        <dbReference type="EMBL" id="MFC7337610.1"/>
    </source>
</evidence>
<dbReference type="Pfam" id="PF00176">
    <property type="entry name" value="SNF2-rel_dom"/>
    <property type="match status" value="1"/>
</dbReference>
<dbReference type="Proteomes" id="UP001596472">
    <property type="component" value="Unassembled WGS sequence"/>
</dbReference>
<reference evidence="7" key="1">
    <citation type="journal article" date="2019" name="Int. J. Syst. Evol. Microbiol.">
        <title>The Global Catalogue of Microorganisms (GCM) 10K type strain sequencing project: providing services to taxonomists for standard genome sequencing and annotation.</title>
        <authorList>
            <consortium name="The Broad Institute Genomics Platform"/>
            <consortium name="The Broad Institute Genome Sequencing Center for Infectious Disease"/>
            <person name="Wu L."/>
            <person name="Ma J."/>
        </authorList>
    </citation>
    <scope>NUCLEOTIDE SEQUENCE [LARGE SCALE GENOMIC DNA]</scope>
    <source>
        <strain evidence="7">CGMCC 4.1467</strain>
    </source>
</reference>
<dbReference type="RefSeq" id="WP_379712054.1">
    <property type="nucleotide sequence ID" value="NZ_JBHTBS010000004.1"/>
</dbReference>
<dbReference type="InterPro" id="IPR001650">
    <property type="entry name" value="Helicase_C-like"/>
</dbReference>
<keyword evidence="2" id="KW-0479">Metal-binding</keyword>
<dbReference type="Gene3D" id="3.40.50.10810">
    <property type="entry name" value="Tandem AAA-ATPase domain"/>
    <property type="match status" value="1"/>
</dbReference>
<evidence type="ECO:0000313" key="7">
    <source>
        <dbReference type="Proteomes" id="UP001596472"/>
    </source>
</evidence>
<evidence type="ECO:0000256" key="2">
    <source>
        <dbReference type="PROSITE-ProRule" id="PRU00325"/>
    </source>
</evidence>
<keyword evidence="1" id="KW-0378">Hydrolase</keyword>
<protein>
    <submittedName>
        <fullName evidence="6">SNF2-related protein</fullName>
    </submittedName>
</protein>
<dbReference type="CDD" id="cd18793">
    <property type="entry name" value="SF2_C_SNF"/>
    <property type="match status" value="1"/>
</dbReference>
<sequence>MNETLERIAERPALLEWLTSSRWEEHFDFATLTRSQDFTKAGCVSNVEWIDLGGSGEITITSFVGSPGGVRYLTTNILSESRGKWMLESDCTCPVSQECKHAAATFRVIQNRLSGQPAPTRLVQDELPFSNAPTASKEQSPRKSTFLAYCIERPQSALSPGFQFVLRTGKHLSDGRVRIMSGVASVSPDKPTECMSDDDIELVREFEKRQFDQQTFGTMPLEGADWSILLEAALTTGRLYFGKEPNDHRGTTEHRVLAQGEPATIDADWESLADGSARPVTRASRSGLELLPLFPPRYLDPKAGTIGLVKTNVPPDLLATWTRGPVVKPDAIPALVARLSRYPGAKLPAPKQIESITRPAVAPTPVLSIRRISVGASWERSHRFIGELFFQYGDSPRLAPLTSSAPRQHSANVEGKRIIWPRDFKAERTAEAELLKLPLTPFGKAPNPNALVPSHQKPSHEMAWLKLLDSTGFRQLRAEGWIIEIDKRAGLTARNASSFIPAMEADPEHGIDWFRFDISYEIDGKRFSLIPFIAQAIEQDLPPADSPDLPEHILLPCENPEDGFIRFPARQLMETVDRVRHLFEGNLTTRILRLDRLSAASIADELEIDDTDTSRTLARLGQGLRDIHQLPAVEVPNSIDAKLRDYQKEGFRWLQFLAAQGLHGILADDMGLGKTLQTLTHLTAEQAKGPGRPSLIVAPTSVVPNWSAEVRKFAPHLNLLVLHGPGRRQLFRDIPDADLVLTSFPLLGRDIEELASHDWHVVVLDEAQHIKNPKSINARSACKLKATQRLCLSGTPMENHLGELWSLMRFLMPGFLGTEKAFNTQFRKPIESDQSKDVQLALNKRVASLILRRTKDQVASELPEKTEIIHRIDLNKPQTQLYESVRASMDKRVREAIDEKGLGQSHILALSALMKLRQICCHPQLLEGSPEGTSSAKLDFLTEDLLPTLIEEGRRILIFSQFTSMLALIQEHLEEATIPFLKLTGQSKNRGELVEKFQLGEIPVFLISLKAGGTGLNLTAADTVIHYDPWWNPAAENQATDRAHRIGQRKPVFVHKLICQGSIEDRILDLQNRKSNLVEALLSEETTGLNLDQETLGHLLAPL</sequence>
<dbReference type="InterPro" id="IPR049730">
    <property type="entry name" value="SNF2/RAD54-like_C"/>
</dbReference>
<dbReference type="SMART" id="SM00490">
    <property type="entry name" value="HELICc"/>
    <property type="match status" value="1"/>
</dbReference>
<keyword evidence="2" id="KW-0862">Zinc</keyword>
<evidence type="ECO:0000256" key="1">
    <source>
        <dbReference type="ARBA" id="ARBA00022801"/>
    </source>
</evidence>
<dbReference type="PANTHER" id="PTHR10799">
    <property type="entry name" value="SNF2/RAD54 HELICASE FAMILY"/>
    <property type="match status" value="1"/>
</dbReference>
<dbReference type="InterPro" id="IPR014001">
    <property type="entry name" value="Helicase_ATP-bd"/>
</dbReference>
<comment type="caution">
    <text evidence="6">The sequence shown here is derived from an EMBL/GenBank/DDBJ whole genome shotgun (WGS) entry which is preliminary data.</text>
</comment>
<dbReference type="InterPro" id="IPR000330">
    <property type="entry name" value="SNF2_N"/>
</dbReference>
<dbReference type="CDD" id="cd18012">
    <property type="entry name" value="DEXQc_arch_SWI2_SNF2"/>
    <property type="match status" value="1"/>
</dbReference>
<dbReference type="InterPro" id="IPR007527">
    <property type="entry name" value="Znf_SWIM"/>
</dbReference>
<proteinExistence type="predicted"/>
<dbReference type="PROSITE" id="PS51192">
    <property type="entry name" value="HELICASE_ATP_BIND_1"/>
    <property type="match status" value="1"/>
</dbReference>
<accession>A0ABW2L7R2</accession>
<dbReference type="EMBL" id="JBHTBS010000004">
    <property type="protein sequence ID" value="MFC7337610.1"/>
    <property type="molecule type" value="Genomic_DNA"/>
</dbReference>
<feature type="domain" description="Helicase ATP-binding" evidence="4">
    <location>
        <begin position="655"/>
        <end position="814"/>
    </location>
</feature>